<dbReference type="Pfam" id="PF15067">
    <property type="entry name" value="FAM124"/>
    <property type="match status" value="1"/>
</dbReference>
<dbReference type="RefSeq" id="XP_006823950.1">
    <property type="nucleotide sequence ID" value="XM_006823887.1"/>
</dbReference>
<dbReference type="InterPro" id="IPR046365">
    <property type="entry name" value="FAM124_dom"/>
</dbReference>
<feature type="compositionally biased region" description="Low complexity" evidence="2">
    <location>
        <begin position="251"/>
        <end position="276"/>
    </location>
</feature>
<accession>A0ABM0MVA9</accession>
<protein>
    <submittedName>
        <fullName evidence="5">Protein FAM124A-like</fullName>
    </submittedName>
</protein>
<dbReference type="PANTHER" id="PTHR14715:SF6">
    <property type="entry name" value="FAM124 DOMAIN-CONTAINING PROTEIN"/>
    <property type="match status" value="1"/>
</dbReference>
<keyword evidence="4" id="KW-1185">Reference proteome</keyword>
<dbReference type="InterPro" id="IPR029380">
    <property type="entry name" value="FAM124"/>
</dbReference>
<sequence>MHFITDPGEALNLKDLFQPLLEWIDPEFKLFNIVERNEINGIETNHKLTNGEAAMTLTPCMAILLFLQEEMLVDRVSMAQKYLIRPPWKFHHSVSPNGKMSTCPPNHQDFYCHSHDMPLWGVRQVHYGKEHLRFVIFCSEENWEDTVQFYSLILAKVAEERKDDFCYFTIYSQPNFDVQLSLKKLPNKFKPRVLNSAILQFKVNEVGSLVPLLPNICSPISKRRWQTTDYDGNRILLQLTKRGRRSVRSHTASPAPRTTTTTKTTTGRTDTATKSTQHPGWFV</sequence>
<proteinExistence type="inferred from homology"/>
<evidence type="ECO:0000259" key="3">
    <source>
        <dbReference type="Pfam" id="PF15067"/>
    </source>
</evidence>
<evidence type="ECO:0000256" key="1">
    <source>
        <dbReference type="ARBA" id="ARBA00006440"/>
    </source>
</evidence>
<organism evidence="4 5">
    <name type="scientific">Saccoglossus kowalevskii</name>
    <name type="common">Acorn worm</name>
    <dbReference type="NCBI Taxonomy" id="10224"/>
    <lineage>
        <taxon>Eukaryota</taxon>
        <taxon>Metazoa</taxon>
        <taxon>Hemichordata</taxon>
        <taxon>Enteropneusta</taxon>
        <taxon>Harrimaniidae</taxon>
        <taxon>Saccoglossus</taxon>
    </lineage>
</organism>
<comment type="similarity">
    <text evidence="1">Belongs to the FAM124 family.</text>
</comment>
<evidence type="ECO:0000313" key="4">
    <source>
        <dbReference type="Proteomes" id="UP000694865"/>
    </source>
</evidence>
<dbReference type="GeneID" id="100378692"/>
<feature type="domain" description="FAM124" evidence="3">
    <location>
        <begin position="1"/>
        <end position="238"/>
    </location>
</feature>
<reference evidence="5" key="1">
    <citation type="submission" date="2025-08" db="UniProtKB">
        <authorList>
            <consortium name="RefSeq"/>
        </authorList>
    </citation>
    <scope>IDENTIFICATION</scope>
    <source>
        <tissue evidence="5">Testes</tissue>
    </source>
</reference>
<name>A0ABM0MVA9_SACKO</name>
<dbReference type="Proteomes" id="UP000694865">
    <property type="component" value="Unplaced"/>
</dbReference>
<gene>
    <name evidence="5" type="primary">LOC100378692</name>
</gene>
<feature type="region of interest" description="Disordered" evidence="2">
    <location>
        <begin position="242"/>
        <end position="283"/>
    </location>
</feature>
<evidence type="ECO:0000313" key="5">
    <source>
        <dbReference type="RefSeq" id="XP_006823950.1"/>
    </source>
</evidence>
<evidence type="ECO:0000256" key="2">
    <source>
        <dbReference type="SAM" id="MobiDB-lite"/>
    </source>
</evidence>
<dbReference type="PANTHER" id="PTHR14715">
    <property type="entry name" value="FAM124 DOMAIN-CONTAINING PROTEIN-RELATED"/>
    <property type="match status" value="1"/>
</dbReference>